<feature type="domain" description="Caspase family p20" evidence="9">
    <location>
        <begin position="5"/>
        <end position="129"/>
    </location>
</feature>
<evidence type="ECO:0000256" key="4">
    <source>
        <dbReference type="ARBA" id="ARBA00022801"/>
    </source>
</evidence>
<dbReference type="GO" id="GO:0045751">
    <property type="term" value="P:negative regulation of Toll signaling pathway"/>
    <property type="evidence" value="ECO:0007669"/>
    <property type="project" value="UniProtKB-ARBA"/>
</dbReference>
<reference evidence="10" key="1">
    <citation type="submission" date="2020-08" db="EMBL/GenBank/DDBJ databases">
        <title>Genome sequencing and assembly of the red palm weevil Rhynchophorus ferrugineus.</title>
        <authorList>
            <person name="Dias G.B."/>
            <person name="Bergman C.M."/>
            <person name="Manee M."/>
        </authorList>
    </citation>
    <scope>NUCLEOTIDE SEQUENCE</scope>
    <source>
        <strain evidence="10">AA-2017</strain>
        <tissue evidence="10">Whole larva</tissue>
    </source>
</reference>
<dbReference type="InterPro" id="IPR011600">
    <property type="entry name" value="Pept_C14_caspase"/>
</dbReference>
<dbReference type="GO" id="GO:0005737">
    <property type="term" value="C:cytoplasm"/>
    <property type="evidence" value="ECO:0007669"/>
    <property type="project" value="TreeGrafter"/>
</dbReference>
<dbReference type="InterPro" id="IPR002138">
    <property type="entry name" value="Pept_C14_p10"/>
</dbReference>
<accession>A0A834MMU4</accession>
<gene>
    <name evidence="10" type="ORF">GWI33_021801</name>
</gene>
<comment type="similarity">
    <text evidence="1 7">Belongs to the peptidase C14A family.</text>
</comment>
<dbReference type="InterPro" id="IPR029030">
    <property type="entry name" value="Caspase-like_dom_sf"/>
</dbReference>
<dbReference type="PROSITE" id="PS50208">
    <property type="entry name" value="CASPASE_P20"/>
    <property type="match status" value="1"/>
</dbReference>
<evidence type="ECO:0000259" key="9">
    <source>
        <dbReference type="PROSITE" id="PS50208"/>
    </source>
</evidence>
<protein>
    <submittedName>
        <fullName evidence="10">Uncharacterized protein</fullName>
    </submittedName>
</protein>
<evidence type="ECO:0000256" key="5">
    <source>
        <dbReference type="ARBA" id="ARBA00022807"/>
    </source>
</evidence>
<sequence length="238" mass="27212">MDHGYRGVALIFNHENFDSPFLNSRRGTSKDATDLRDVLSKLGFRVDLYNDQSKNEIFEIINIVSKMDHSQNDCLIVAIMTHGKSNGKLYAKDYEYSIDTIVEEFSGRRCSTLVGKPKLFFIQACRGEKTDPGAVLRTDSANTNNIQRIPVMADILIMYATVEGYYAWRDTKNGSWFIQTLAKQLEKHYKTKELLYILTAVNRHVAFGYTSASSHPDFDKKKEMSSIVSMLTKSLYFK</sequence>
<dbReference type="Gene3D" id="3.40.50.1460">
    <property type="match status" value="1"/>
</dbReference>
<dbReference type="Pfam" id="PF00656">
    <property type="entry name" value="Peptidase_C14"/>
    <property type="match status" value="1"/>
</dbReference>
<evidence type="ECO:0000256" key="6">
    <source>
        <dbReference type="ARBA" id="ARBA00023145"/>
    </source>
</evidence>
<dbReference type="SUPFAM" id="SSF52129">
    <property type="entry name" value="Caspase-like"/>
    <property type="match status" value="1"/>
</dbReference>
<evidence type="ECO:0000256" key="1">
    <source>
        <dbReference type="ARBA" id="ARBA00010134"/>
    </source>
</evidence>
<dbReference type="GO" id="GO:1990525">
    <property type="term" value="F:BIR domain binding"/>
    <property type="evidence" value="ECO:0007669"/>
    <property type="project" value="UniProtKB-ARBA"/>
</dbReference>
<dbReference type="AlphaFoldDB" id="A0A834MMU4"/>
<dbReference type="Proteomes" id="UP000625711">
    <property type="component" value="Unassembled WGS sequence"/>
</dbReference>
<keyword evidence="3" id="KW-0053">Apoptosis</keyword>
<dbReference type="OrthoDB" id="6116485at2759"/>
<feature type="domain" description="Caspase family p10" evidence="8">
    <location>
        <begin position="145"/>
        <end position="238"/>
    </location>
</feature>
<dbReference type="PROSITE" id="PS01122">
    <property type="entry name" value="CASPASE_CYS"/>
    <property type="match status" value="1"/>
</dbReference>
<dbReference type="PANTHER" id="PTHR10454">
    <property type="entry name" value="CASPASE"/>
    <property type="match status" value="1"/>
</dbReference>
<comment type="caution">
    <text evidence="10">The sequence shown here is derived from an EMBL/GenBank/DDBJ whole genome shotgun (WGS) entry which is preliminary data.</text>
</comment>
<dbReference type="InterPro" id="IPR016129">
    <property type="entry name" value="Caspase_his_AS"/>
</dbReference>
<dbReference type="EMBL" id="JAACXV010000073">
    <property type="protein sequence ID" value="KAF7284609.1"/>
    <property type="molecule type" value="Genomic_DNA"/>
</dbReference>
<dbReference type="GO" id="GO:0045476">
    <property type="term" value="P:nurse cell apoptotic process"/>
    <property type="evidence" value="ECO:0007669"/>
    <property type="project" value="UniProtKB-ARBA"/>
</dbReference>
<organism evidence="10 11">
    <name type="scientific">Rhynchophorus ferrugineus</name>
    <name type="common">Red palm weevil</name>
    <name type="synonym">Curculio ferrugineus</name>
    <dbReference type="NCBI Taxonomy" id="354439"/>
    <lineage>
        <taxon>Eukaryota</taxon>
        <taxon>Metazoa</taxon>
        <taxon>Ecdysozoa</taxon>
        <taxon>Arthropoda</taxon>
        <taxon>Hexapoda</taxon>
        <taxon>Insecta</taxon>
        <taxon>Pterygota</taxon>
        <taxon>Neoptera</taxon>
        <taxon>Endopterygota</taxon>
        <taxon>Coleoptera</taxon>
        <taxon>Polyphaga</taxon>
        <taxon>Cucujiformia</taxon>
        <taxon>Curculionidae</taxon>
        <taxon>Dryophthorinae</taxon>
        <taxon>Rhynchophorus</taxon>
    </lineage>
</organism>
<dbReference type="PROSITE" id="PS50207">
    <property type="entry name" value="CASPASE_P10"/>
    <property type="match status" value="1"/>
</dbReference>
<keyword evidence="4" id="KW-0378">Hydrolase</keyword>
<dbReference type="GO" id="GO:0004197">
    <property type="term" value="F:cysteine-type endopeptidase activity"/>
    <property type="evidence" value="ECO:0007669"/>
    <property type="project" value="InterPro"/>
</dbReference>
<keyword evidence="6" id="KW-0865">Zymogen</keyword>
<proteinExistence type="inferred from homology"/>
<evidence type="ECO:0000259" key="8">
    <source>
        <dbReference type="PROSITE" id="PS50207"/>
    </source>
</evidence>
<dbReference type="InterPro" id="IPR033139">
    <property type="entry name" value="Caspase_cys_AS"/>
</dbReference>
<evidence type="ECO:0000313" key="10">
    <source>
        <dbReference type="EMBL" id="KAF7284609.1"/>
    </source>
</evidence>
<dbReference type="FunFam" id="3.40.50.1460:FF:000001">
    <property type="entry name" value="Caspase-3 preproprotein"/>
    <property type="match status" value="1"/>
</dbReference>
<dbReference type="PROSITE" id="PS01121">
    <property type="entry name" value="CASPASE_HIS"/>
    <property type="match status" value="1"/>
</dbReference>
<dbReference type="GO" id="GO:0016322">
    <property type="term" value="P:neuron remodeling"/>
    <property type="evidence" value="ECO:0007669"/>
    <property type="project" value="UniProtKB-ARBA"/>
</dbReference>
<keyword evidence="2" id="KW-0645">Protease</keyword>
<dbReference type="PRINTS" id="PR00376">
    <property type="entry name" value="IL1BCENZYME"/>
</dbReference>
<dbReference type="InterPro" id="IPR015917">
    <property type="entry name" value="Pept_C14A"/>
</dbReference>
<dbReference type="GO" id="GO:0043525">
    <property type="term" value="P:positive regulation of neuron apoptotic process"/>
    <property type="evidence" value="ECO:0007669"/>
    <property type="project" value="TreeGrafter"/>
</dbReference>
<keyword evidence="11" id="KW-1185">Reference proteome</keyword>
<dbReference type="PANTHER" id="PTHR10454:SF232">
    <property type="entry name" value="AT03047P-RELATED"/>
    <property type="match status" value="1"/>
</dbReference>
<dbReference type="SMART" id="SM00115">
    <property type="entry name" value="CASc"/>
    <property type="match status" value="1"/>
</dbReference>
<dbReference type="InterPro" id="IPR002398">
    <property type="entry name" value="Pept_C14"/>
</dbReference>
<evidence type="ECO:0000313" key="11">
    <source>
        <dbReference type="Proteomes" id="UP000625711"/>
    </source>
</evidence>
<evidence type="ECO:0000256" key="7">
    <source>
        <dbReference type="RuleBase" id="RU003971"/>
    </source>
</evidence>
<keyword evidence="5" id="KW-0788">Thiol protease</keyword>
<evidence type="ECO:0000256" key="3">
    <source>
        <dbReference type="ARBA" id="ARBA00022703"/>
    </source>
</evidence>
<dbReference type="GO" id="GO:0006508">
    <property type="term" value="P:proteolysis"/>
    <property type="evidence" value="ECO:0007669"/>
    <property type="project" value="UniProtKB-KW"/>
</dbReference>
<dbReference type="InterPro" id="IPR001309">
    <property type="entry name" value="Pept_C14_p20"/>
</dbReference>
<evidence type="ECO:0000256" key="2">
    <source>
        <dbReference type="ARBA" id="ARBA00022670"/>
    </source>
</evidence>
<dbReference type="CDD" id="cd00032">
    <property type="entry name" value="CASc"/>
    <property type="match status" value="1"/>
</dbReference>
<name>A0A834MMU4_RHYFE</name>